<protein>
    <submittedName>
        <fullName evidence="1">Uncharacterized protein</fullName>
    </submittedName>
</protein>
<keyword evidence="2" id="KW-1185">Reference proteome</keyword>
<evidence type="ECO:0000313" key="1">
    <source>
        <dbReference type="EMBL" id="QEH36479.1"/>
    </source>
</evidence>
<accession>A0A5B9W8L5</accession>
<dbReference type="Proteomes" id="UP000324233">
    <property type="component" value="Chromosome"/>
</dbReference>
<sequence length="67" mass="7469">MTPAELRAICDSLNGKYGKGGQTRLAERLEWDDSTIRRKLAGKSRITKVDELAIKHVTECQPASEQP</sequence>
<dbReference type="AlphaFoldDB" id="A0A5B9W8L5"/>
<dbReference type="OrthoDB" id="290453at2"/>
<dbReference type="RefSeq" id="WP_148596165.1">
    <property type="nucleotide sequence ID" value="NZ_CP042997.1"/>
</dbReference>
<name>A0A5B9W8L5_9BACT</name>
<evidence type="ECO:0000313" key="2">
    <source>
        <dbReference type="Proteomes" id="UP000324233"/>
    </source>
</evidence>
<dbReference type="EMBL" id="CP042997">
    <property type="protein sequence ID" value="QEH36479.1"/>
    <property type="molecule type" value="Genomic_DNA"/>
</dbReference>
<proteinExistence type="predicted"/>
<organism evidence="1 2">
    <name type="scientific">Aquisphaera giovannonii</name>
    <dbReference type="NCBI Taxonomy" id="406548"/>
    <lineage>
        <taxon>Bacteria</taxon>
        <taxon>Pseudomonadati</taxon>
        <taxon>Planctomycetota</taxon>
        <taxon>Planctomycetia</taxon>
        <taxon>Isosphaerales</taxon>
        <taxon>Isosphaeraceae</taxon>
        <taxon>Aquisphaera</taxon>
    </lineage>
</organism>
<gene>
    <name evidence="1" type="ORF">OJF2_50630</name>
</gene>
<reference evidence="1 2" key="1">
    <citation type="submission" date="2019-08" db="EMBL/GenBank/DDBJ databases">
        <title>Deep-cultivation of Planctomycetes and their phenomic and genomic characterization uncovers novel biology.</title>
        <authorList>
            <person name="Wiegand S."/>
            <person name="Jogler M."/>
            <person name="Boedeker C."/>
            <person name="Pinto D."/>
            <person name="Vollmers J."/>
            <person name="Rivas-Marin E."/>
            <person name="Kohn T."/>
            <person name="Peeters S.H."/>
            <person name="Heuer A."/>
            <person name="Rast P."/>
            <person name="Oberbeckmann S."/>
            <person name="Bunk B."/>
            <person name="Jeske O."/>
            <person name="Meyerdierks A."/>
            <person name="Storesund J.E."/>
            <person name="Kallscheuer N."/>
            <person name="Luecker S."/>
            <person name="Lage O.M."/>
            <person name="Pohl T."/>
            <person name="Merkel B.J."/>
            <person name="Hornburger P."/>
            <person name="Mueller R.-W."/>
            <person name="Bruemmer F."/>
            <person name="Labrenz M."/>
            <person name="Spormann A.M."/>
            <person name="Op den Camp H."/>
            <person name="Overmann J."/>
            <person name="Amann R."/>
            <person name="Jetten M.S.M."/>
            <person name="Mascher T."/>
            <person name="Medema M.H."/>
            <person name="Devos D.P."/>
            <person name="Kaster A.-K."/>
            <person name="Ovreas L."/>
            <person name="Rohde M."/>
            <person name="Galperin M.Y."/>
            <person name="Jogler C."/>
        </authorList>
    </citation>
    <scope>NUCLEOTIDE SEQUENCE [LARGE SCALE GENOMIC DNA]</scope>
    <source>
        <strain evidence="1 2">OJF2</strain>
    </source>
</reference>
<dbReference type="KEGG" id="agv:OJF2_50630"/>